<reference evidence="1" key="1">
    <citation type="submission" date="2021-10" db="EMBL/GenBank/DDBJ databases">
        <title>Melipona bicolor Genome sequencing and assembly.</title>
        <authorList>
            <person name="Araujo N.S."/>
            <person name="Arias M.C."/>
        </authorList>
    </citation>
    <scope>NUCLEOTIDE SEQUENCE</scope>
    <source>
        <strain evidence="1">USP_2M_L1-L4_2017</strain>
        <tissue evidence="1">Whole body</tissue>
    </source>
</reference>
<protein>
    <submittedName>
        <fullName evidence="1">Uncharacterized protein</fullName>
    </submittedName>
</protein>
<organism evidence="1 2">
    <name type="scientific">Melipona bicolor</name>
    <dbReference type="NCBI Taxonomy" id="60889"/>
    <lineage>
        <taxon>Eukaryota</taxon>
        <taxon>Metazoa</taxon>
        <taxon>Ecdysozoa</taxon>
        <taxon>Arthropoda</taxon>
        <taxon>Hexapoda</taxon>
        <taxon>Insecta</taxon>
        <taxon>Pterygota</taxon>
        <taxon>Neoptera</taxon>
        <taxon>Endopterygota</taxon>
        <taxon>Hymenoptera</taxon>
        <taxon>Apocrita</taxon>
        <taxon>Aculeata</taxon>
        <taxon>Apoidea</taxon>
        <taxon>Anthophila</taxon>
        <taxon>Apidae</taxon>
        <taxon>Melipona</taxon>
    </lineage>
</organism>
<dbReference type="EMBL" id="JAHYIQ010000045">
    <property type="protein sequence ID" value="KAK1118057.1"/>
    <property type="molecule type" value="Genomic_DNA"/>
</dbReference>
<accession>A0AA40FFG3</accession>
<evidence type="ECO:0000313" key="2">
    <source>
        <dbReference type="Proteomes" id="UP001177670"/>
    </source>
</evidence>
<keyword evidence="2" id="KW-1185">Reference proteome</keyword>
<comment type="caution">
    <text evidence="1">The sequence shown here is derived from an EMBL/GenBank/DDBJ whole genome shotgun (WGS) entry which is preliminary data.</text>
</comment>
<name>A0AA40FFG3_9HYME</name>
<evidence type="ECO:0000313" key="1">
    <source>
        <dbReference type="EMBL" id="KAK1118057.1"/>
    </source>
</evidence>
<dbReference type="Proteomes" id="UP001177670">
    <property type="component" value="Unassembled WGS sequence"/>
</dbReference>
<gene>
    <name evidence="1" type="ORF">K0M31_015336</name>
</gene>
<dbReference type="AlphaFoldDB" id="A0AA40FFG3"/>
<proteinExistence type="predicted"/>
<sequence>MARAEAVFFEKKHPGELPYHRVCGSSTLYKKRKTAEYKLNNVERSEANWKNRIKKESGEGAIRSVEKSSAGEIADKALRRRSEGRHVLRFTPITANTCQPSGTSTDEQREDVGTNTAVNVVRLARPVPR</sequence>